<feature type="transmembrane region" description="Helical" evidence="1">
    <location>
        <begin position="60"/>
        <end position="79"/>
    </location>
</feature>
<accession>A0A427Y1U8</accession>
<keyword evidence="3" id="KW-1185">Reference proteome</keyword>
<proteinExistence type="predicted"/>
<protein>
    <submittedName>
        <fullName evidence="2">Uncharacterized protein</fullName>
    </submittedName>
</protein>
<gene>
    <name evidence="2" type="ORF">EHS24_006691</name>
</gene>
<dbReference type="Proteomes" id="UP000279236">
    <property type="component" value="Unassembled WGS sequence"/>
</dbReference>
<organism evidence="2 3">
    <name type="scientific">Apiotrichum porosum</name>
    <dbReference type="NCBI Taxonomy" id="105984"/>
    <lineage>
        <taxon>Eukaryota</taxon>
        <taxon>Fungi</taxon>
        <taxon>Dikarya</taxon>
        <taxon>Basidiomycota</taxon>
        <taxon>Agaricomycotina</taxon>
        <taxon>Tremellomycetes</taxon>
        <taxon>Trichosporonales</taxon>
        <taxon>Trichosporonaceae</taxon>
        <taxon>Apiotrichum</taxon>
    </lineage>
</organism>
<dbReference type="EMBL" id="RSCE01000003">
    <property type="protein sequence ID" value="RSH85098.1"/>
    <property type="molecule type" value="Genomic_DNA"/>
</dbReference>
<feature type="transmembrane region" description="Helical" evidence="1">
    <location>
        <begin position="91"/>
        <end position="117"/>
    </location>
</feature>
<feature type="transmembrane region" description="Helical" evidence="1">
    <location>
        <begin position="137"/>
        <end position="162"/>
    </location>
</feature>
<dbReference type="RefSeq" id="XP_028478546.1">
    <property type="nucleotide sequence ID" value="XM_028622094.1"/>
</dbReference>
<evidence type="ECO:0000313" key="2">
    <source>
        <dbReference type="EMBL" id="RSH85098.1"/>
    </source>
</evidence>
<keyword evidence="1" id="KW-1133">Transmembrane helix</keyword>
<dbReference type="AlphaFoldDB" id="A0A427Y1U8"/>
<sequence>MVAGRARASKALTWLYAFALTLSLLITAGAVPLILTVAALHEVEPGEYPNYLTDTKGGGVAIFGVAFLSFLYDIGYLIARRAGAKLSFFSIATELYILGAIFLTAIITVGVFTSVALGWVRDVTNSLPSDKWSQWGIVSPTASAIAGIGWLWVAVLLGTLLFESIYTLIHHGRSPQVWKRSFDQVTQKVVPGEYQYPEIDKTEVIPMIDGYSQSPYSRGEYEPQAPTYEEVMADDTLNMTMPTFTSNMGASSSASGSSVTDQTSNASYLSAGAASRTVSEKGKRVSMVAVNRV</sequence>
<evidence type="ECO:0000313" key="3">
    <source>
        <dbReference type="Proteomes" id="UP000279236"/>
    </source>
</evidence>
<keyword evidence="1" id="KW-0472">Membrane</keyword>
<feature type="transmembrane region" description="Helical" evidence="1">
    <location>
        <begin position="12"/>
        <end position="40"/>
    </location>
</feature>
<dbReference type="GeneID" id="39591234"/>
<reference evidence="2 3" key="1">
    <citation type="submission" date="2018-11" db="EMBL/GenBank/DDBJ databases">
        <title>Genome sequence of Apiotrichum porosum DSM 27194.</title>
        <authorList>
            <person name="Aliyu H."/>
            <person name="Gorte O."/>
            <person name="Ochsenreither K."/>
        </authorList>
    </citation>
    <scope>NUCLEOTIDE SEQUENCE [LARGE SCALE GENOMIC DNA]</scope>
    <source>
        <strain evidence="2 3">DSM 27194</strain>
    </source>
</reference>
<name>A0A427Y1U8_9TREE</name>
<keyword evidence="1" id="KW-0812">Transmembrane</keyword>
<comment type="caution">
    <text evidence="2">The sequence shown here is derived from an EMBL/GenBank/DDBJ whole genome shotgun (WGS) entry which is preliminary data.</text>
</comment>
<evidence type="ECO:0000256" key="1">
    <source>
        <dbReference type="SAM" id="Phobius"/>
    </source>
</evidence>